<dbReference type="PANTHER" id="PTHR48081:SF33">
    <property type="entry name" value="KYNURENINE FORMAMIDASE"/>
    <property type="match status" value="1"/>
</dbReference>
<dbReference type="PANTHER" id="PTHR48081">
    <property type="entry name" value="AB HYDROLASE SUPERFAMILY PROTEIN C4A8.06C"/>
    <property type="match status" value="1"/>
</dbReference>
<dbReference type="Proteomes" id="UP000237222">
    <property type="component" value="Unassembled WGS sequence"/>
</dbReference>
<dbReference type="GO" id="GO:0016787">
    <property type="term" value="F:hydrolase activity"/>
    <property type="evidence" value="ECO:0007669"/>
    <property type="project" value="UniProtKB-KW"/>
</dbReference>
<reference evidence="4" key="1">
    <citation type="submission" date="2018-01" db="EMBL/GenBank/DDBJ databases">
        <authorList>
            <person name="Yu X.-D."/>
        </authorList>
    </citation>
    <scope>NUCLEOTIDE SEQUENCE</scope>
    <source>
        <strain evidence="4">ZX-21</strain>
    </source>
</reference>
<dbReference type="Pfam" id="PF20434">
    <property type="entry name" value="BD-FAE"/>
    <property type="match status" value="1"/>
</dbReference>
<dbReference type="InterPro" id="IPR029058">
    <property type="entry name" value="AB_hydrolase_fold"/>
</dbReference>
<dbReference type="InterPro" id="IPR049492">
    <property type="entry name" value="BD-FAE-like_dom"/>
</dbReference>
<feature type="domain" description="BD-FAE-like" evidence="3">
    <location>
        <begin position="37"/>
        <end position="144"/>
    </location>
</feature>
<dbReference type="InterPro" id="IPR050300">
    <property type="entry name" value="GDXG_lipolytic_enzyme"/>
</dbReference>
<comment type="caution">
    <text evidence="4">The sequence shown here is derived from an EMBL/GenBank/DDBJ whole genome shotgun (WGS) entry which is preliminary data.</text>
</comment>
<keyword evidence="2" id="KW-0732">Signal</keyword>
<name>A0A2S4HDI6_9GAMM</name>
<feature type="chain" id="PRO_5015552810" evidence="2">
    <location>
        <begin position="22"/>
        <end position="282"/>
    </location>
</feature>
<gene>
    <name evidence="4" type="ORF">C0068_13545</name>
</gene>
<dbReference type="SUPFAM" id="SSF53474">
    <property type="entry name" value="alpha/beta-Hydrolases"/>
    <property type="match status" value="1"/>
</dbReference>
<protein>
    <submittedName>
        <fullName evidence="4">Esterase</fullName>
    </submittedName>
</protein>
<dbReference type="Gene3D" id="3.40.50.1820">
    <property type="entry name" value="alpha/beta hydrolase"/>
    <property type="match status" value="1"/>
</dbReference>
<evidence type="ECO:0000256" key="1">
    <source>
        <dbReference type="ARBA" id="ARBA00022801"/>
    </source>
</evidence>
<dbReference type="RefSeq" id="WP_103685010.1">
    <property type="nucleotide sequence ID" value="NZ_PQGG01000031.1"/>
</dbReference>
<sequence length="282" mass="31323">MKLAILFSCIFGFFLAPHSQANTLTDLPYGEAKEQKLDVYLPAKSLNSPILFMVHGGAWRIGDKQNHSVVKAKVERWVKQGWVFVSINYRMLPKTDPYRQAGDVAKALAYLQAHSTEWGADPGKLVVMGHSAGAHLVSLVLTDAALYDAEAMKQIQGGILLDSAALDITKIMSEKHPRLYDRAFGKDPVYWRKTSAIEHLHSKVKPMLAVCSTQRDNSCAQASAFVKKARTLGVDARQLGVDLSHTQINANLGEDSHYTENIEEFIRSLDPRFKDFLAPATQ</sequence>
<accession>A0A2S4HDI6</accession>
<proteinExistence type="predicted"/>
<evidence type="ECO:0000259" key="3">
    <source>
        <dbReference type="Pfam" id="PF20434"/>
    </source>
</evidence>
<evidence type="ECO:0000313" key="5">
    <source>
        <dbReference type="Proteomes" id="UP000237222"/>
    </source>
</evidence>
<dbReference type="OrthoDB" id="9771666at2"/>
<feature type="signal peptide" evidence="2">
    <location>
        <begin position="1"/>
        <end position="21"/>
    </location>
</feature>
<organism evidence="4 5">
    <name type="scientific">Zhongshania marina</name>
    <dbReference type="NCBI Taxonomy" id="2304603"/>
    <lineage>
        <taxon>Bacteria</taxon>
        <taxon>Pseudomonadati</taxon>
        <taxon>Pseudomonadota</taxon>
        <taxon>Gammaproteobacteria</taxon>
        <taxon>Cellvibrionales</taxon>
        <taxon>Spongiibacteraceae</taxon>
        <taxon>Zhongshania</taxon>
    </lineage>
</organism>
<dbReference type="AlphaFoldDB" id="A0A2S4HDI6"/>
<keyword evidence="1" id="KW-0378">Hydrolase</keyword>
<dbReference type="EMBL" id="PQGG01000031">
    <property type="protein sequence ID" value="POP52027.1"/>
    <property type="molecule type" value="Genomic_DNA"/>
</dbReference>
<evidence type="ECO:0000256" key="2">
    <source>
        <dbReference type="SAM" id="SignalP"/>
    </source>
</evidence>
<evidence type="ECO:0000313" key="4">
    <source>
        <dbReference type="EMBL" id="POP52027.1"/>
    </source>
</evidence>